<dbReference type="PROSITE" id="PS51704">
    <property type="entry name" value="GP_PDE"/>
    <property type="match status" value="1"/>
</dbReference>
<organism evidence="2 3">
    <name type="scientific">Paenibacillus mangrovi</name>
    <dbReference type="NCBI Taxonomy" id="2931978"/>
    <lineage>
        <taxon>Bacteria</taxon>
        <taxon>Bacillati</taxon>
        <taxon>Bacillota</taxon>
        <taxon>Bacilli</taxon>
        <taxon>Bacillales</taxon>
        <taxon>Paenibacillaceae</taxon>
        <taxon>Paenibacillus</taxon>
    </lineage>
</organism>
<accession>A0A9X1WPE7</accession>
<keyword evidence="3" id="KW-1185">Reference proteome</keyword>
<dbReference type="Proteomes" id="UP001139347">
    <property type="component" value="Unassembled WGS sequence"/>
</dbReference>
<reference evidence="2" key="1">
    <citation type="submission" date="2022-04" db="EMBL/GenBank/DDBJ databases">
        <title>Paenibacillus mangrovi sp. nov., a novel endophytic bacterium isolated from bark of Kandelia candel.</title>
        <authorList>
            <person name="Tuo L."/>
        </authorList>
    </citation>
    <scope>NUCLEOTIDE SEQUENCE</scope>
    <source>
        <strain evidence="2">KQZ6P-2</strain>
    </source>
</reference>
<dbReference type="SUPFAM" id="SSF51695">
    <property type="entry name" value="PLC-like phosphodiesterases"/>
    <property type="match status" value="1"/>
</dbReference>
<sequence>MVEVDIRSTKDGFAILLHDDSPLLQAYTYEHLNTQDVRRKMNPGYEHYEIPSLDEILKVSEAYEITFNLDIKDSKSVVPTLQSIS</sequence>
<dbReference type="RefSeq" id="WP_244725100.1">
    <property type="nucleotide sequence ID" value="NZ_JALIRP010000004.1"/>
</dbReference>
<name>A0A9X1WPE7_9BACL</name>
<protein>
    <recommendedName>
        <fullName evidence="1">GP-PDE domain-containing protein</fullName>
    </recommendedName>
</protein>
<evidence type="ECO:0000313" key="2">
    <source>
        <dbReference type="EMBL" id="MCJ8012291.1"/>
    </source>
</evidence>
<evidence type="ECO:0000259" key="1">
    <source>
        <dbReference type="PROSITE" id="PS51704"/>
    </source>
</evidence>
<dbReference type="AlphaFoldDB" id="A0A9X1WPE7"/>
<comment type="caution">
    <text evidence="2">The sequence shown here is derived from an EMBL/GenBank/DDBJ whole genome shotgun (WGS) entry which is preliminary data.</text>
</comment>
<dbReference type="GO" id="GO:0008081">
    <property type="term" value="F:phosphoric diester hydrolase activity"/>
    <property type="evidence" value="ECO:0007669"/>
    <property type="project" value="InterPro"/>
</dbReference>
<proteinExistence type="predicted"/>
<evidence type="ECO:0000313" key="3">
    <source>
        <dbReference type="Proteomes" id="UP001139347"/>
    </source>
</evidence>
<dbReference type="EMBL" id="JALIRP010000004">
    <property type="protein sequence ID" value="MCJ8012291.1"/>
    <property type="molecule type" value="Genomic_DNA"/>
</dbReference>
<dbReference type="GO" id="GO:0006629">
    <property type="term" value="P:lipid metabolic process"/>
    <property type="evidence" value="ECO:0007669"/>
    <property type="project" value="InterPro"/>
</dbReference>
<dbReference type="InterPro" id="IPR017946">
    <property type="entry name" value="PLC-like_Pdiesterase_TIM-brl"/>
</dbReference>
<dbReference type="Pfam" id="PF03009">
    <property type="entry name" value="GDPD"/>
    <property type="match status" value="1"/>
</dbReference>
<feature type="domain" description="GP-PDE" evidence="1">
    <location>
        <begin position="1"/>
        <end position="85"/>
    </location>
</feature>
<gene>
    <name evidence="2" type="ORF">MUG84_11155</name>
</gene>
<dbReference type="InterPro" id="IPR030395">
    <property type="entry name" value="GP_PDE_dom"/>
</dbReference>
<dbReference type="Gene3D" id="3.20.20.190">
    <property type="entry name" value="Phosphatidylinositol (PI) phosphodiesterase"/>
    <property type="match status" value="1"/>
</dbReference>